<evidence type="ECO:0000313" key="3">
    <source>
        <dbReference type="EMBL" id="ROT70321.1"/>
    </source>
</evidence>
<dbReference type="OrthoDB" id="6348156at2759"/>
<keyword evidence="4" id="KW-1185">Reference proteome</keyword>
<comment type="caution">
    <text evidence="3">The sequence shown here is derived from an EMBL/GenBank/DDBJ whole genome shotgun (WGS) entry which is preliminary data.</text>
</comment>
<evidence type="ECO:0000256" key="1">
    <source>
        <dbReference type="SAM" id="MobiDB-lite"/>
    </source>
</evidence>
<keyword evidence="2" id="KW-0472">Membrane</keyword>
<feature type="region of interest" description="Disordered" evidence="1">
    <location>
        <begin position="181"/>
        <end position="208"/>
    </location>
</feature>
<keyword evidence="2" id="KW-0812">Transmembrane</keyword>
<reference evidence="3 4" key="1">
    <citation type="submission" date="2018-04" db="EMBL/GenBank/DDBJ databases">
        <authorList>
            <person name="Zhang X."/>
            <person name="Yuan J."/>
            <person name="Li F."/>
            <person name="Xiang J."/>
        </authorList>
    </citation>
    <scope>NUCLEOTIDE SEQUENCE [LARGE SCALE GENOMIC DNA]</scope>
    <source>
        <tissue evidence="3">Muscle</tissue>
    </source>
</reference>
<gene>
    <name evidence="3" type="ORF">C7M84_011421</name>
</gene>
<sequence>MYASVMKNTYEYFHCTELSASYIHRSAMAVLLYTILMCTVAVVLSTPASNEKWKLMGKLLTDPEFGTPTVDDLMKPVSPTPIGDSMCADLHHIWKGMPSMMKEKASDLETSYPTGEYARPCYWSWDRTPPACPTQYPPSKSICQRASISTFFYFFPIGLYPTTFSHTLRSLPTLPSLPPTHLLPINQPPPPTLSHLHPLPSPRHPHPT</sequence>
<keyword evidence="2" id="KW-1133">Transmembrane helix</keyword>
<reference evidence="3 4" key="2">
    <citation type="submission" date="2019-01" db="EMBL/GenBank/DDBJ databases">
        <title>The decoding of complex shrimp genome reveals the adaptation for benthos swimmer, frequently molting mechanism and breeding impact on genome.</title>
        <authorList>
            <person name="Sun Y."/>
            <person name="Gao Y."/>
            <person name="Yu Y."/>
        </authorList>
    </citation>
    <scope>NUCLEOTIDE SEQUENCE [LARGE SCALE GENOMIC DNA]</scope>
    <source>
        <tissue evidence="3">Muscle</tissue>
    </source>
</reference>
<name>A0A3R7M1I3_PENVA</name>
<proteinExistence type="predicted"/>
<dbReference type="AlphaFoldDB" id="A0A3R7M1I3"/>
<accession>A0A3R7M1I3</accession>
<dbReference type="EMBL" id="QCYY01002443">
    <property type="protein sequence ID" value="ROT70321.1"/>
    <property type="molecule type" value="Genomic_DNA"/>
</dbReference>
<feature type="transmembrane region" description="Helical" evidence="2">
    <location>
        <begin position="27"/>
        <end position="48"/>
    </location>
</feature>
<evidence type="ECO:0000313" key="4">
    <source>
        <dbReference type="Proteomes" id="UP000283509"/>
    </source>
</evidence>
<organism evidence="3 4">
    <name type="scientific">Penaeus vannamei</name>
    <name type="common">Whiteleg shrimp</name>
    <name type="synonym">Litopenaeus vannamei</name>
    <dbReference type="NCBI Taxonomy" id="6689"/>
    <lineage>
        <taxon>Eukaryota</taxon>
        <taxon>Metazoa</taxon>
        <taxon>Ecdysozoa</taxon>
        <taxon>Arthropoda</taxon>
        <taxon>Crustacea</taxon>
        <taxon>Multicrustacea</taxon>
        <taxon>Malacostraca</taxon>
        <taxon>Eumalacostraca</taxon>
        <taxon>Eucarida</taxon>
        <taxon>Decapoda</taxon>
        <taxon>Dendrobranchiata</taxon>
        <taxon>Penaeoidea</taxon>
        <taxon>Penaeidae</taxon>
        <taxon>Penaeus</taxon>
    </lineage>
</organism>
<dbReference type="Proteomes" id="UP000283509">
    <property type="component" value="Unassembled WGS sequence"/>
</dbReference>
<protein>
    <submittedName>
        <fullName evidence="3">Uncharacterized protein</fullName>
    </submittedName>
</protein>
<evidence type="ECO:0000256" key="2">
    <source>
        <dbReference type="SAM" id="Phobius"/>
    </source>
</evidence>